<dbReference type="InterPro" id="IPR051423">
    <property type="entry name" value="CD225/Dispanin"/>
</dbReference>
<dbReference type="PANTHER" id="PTHR14948">
    <property type="entry name" value="NG5"/>
    <property type="match status" value="1"/>
</dbReference>
<feature type="transmembrane region" description="Helical" evidence="7">
    <location>
        <begin position="81"/>
        <end position="103"/>
    </location>
</feature>
<keyword evidence="3 7" id="KW-0812">Transmembrane</keyword>
<dbReference type="GeneID" id="107107825"/>
<dbReference type="InterPro" id="IPR007593">
    <property type="entry name" value="CD225/Dispanin_fam"/>
</dbReference>
<organism evidence="8 9">
    <name type="scientific">Gekko japonicus</name>
    <name type="common">Schlegel's Japanese gecko</name>
    <dbReference type="NCBI Taxonomy" id="146911"/>
    <lineage>
        <taxon>Eukaryota</taxon>
        <taxon>Metazoa</taxon>
        <taxon>Chordata</taxon>
        <taxon>Craniata</taxon>
        <taxon>Vertebrata</taxon>
        <taxon>Euteleostomi</taxon>
        <taxon>Lepidosauria</taxon>
        <taxon>Squamata</taxon>
        <taxon>Bifurcata</taxon>
        <taxon>Gekkota</taxon>
        <taxon>Gekkonidae</taxon>
        <taxon>Gekkoninae</taxon>
        <taxon>Gekko</taxon>
    </lineage>
</organism>
<proteinExistence type="inferred from homology"/>
<reference evidence="9" key="1">
    <citation type="submission" date="2025-08" db="UniProtKB">
        <authorList>
            <consortium name="RefSeq"/>
        </authorList>
    </citation>
    <scope>IDENTIFICATION</scope>
</reference>
<keyword evidence="4 7" id="KW-1133">Transmembrane helix</keyword>
<evidence type="ECO:0000256" key="1">
    <source>
        <dbReference type="ARBA" id="ARBA00004370"/>
    </source>
</evidence>
<dbReference type="PANTHER" id="PTHR14948:SF46">
    <property type="entry name" value="DISPANIN SUBFAMILY A MEMBER 2B-LIKE-RELATED"/>
    <property type="match status" value="1"/>
</dbReference>
<evidence type="ECO:0000256" key="5">
    <source>
        <dbReference type="ARBA" id="ARBA00023136"/>
    </source>
</evidence>
<sequence length="151" mass="16509">MDHLNYQGSAPSAPNPPPYSEKEPYDQQPPPVDGSANSTMPSRYQPYYAPYSEVPGQGPVIQPPLHTTFVVPVQPTHEKVYLAYSIFTMLFCCLPLGIAALVYSIRTQDANRMGNGTEAQRNSRMARSLAHAALIMGIVSAIAYTVLIVLL</sequence>
<name>A0ABM1JQC4_GEKJA</name>
<dbReference type="Pfam" id="PF04505">
    <property type="entry name" value="CD225"/>
    <property type="match status" value="1"/>
</dbReference>
<evidence type="ECO:0000313" key="9">
    <source>
        <dbReference type="RefSeq" id="XP_015263661.1"/>
    </source>
</evidence>
<evidence type="ECO:0000256" key="3">
    <source>
        <dbReference type="ARBA" id="ARBA00022692"/>
    </source>
</evidence>
<gene>
    <name evidence="9" type="primary">LOC107107825</name>
</gene>
<comment type="similarity">
    <text evidence="2">Belongs to the CD225/Dispanin family.</text>
</comment>
<accession>A0ABM1JQC4</accession>
<feature type="transmembrane region" description="Helical" evidence="7">
    <location>
        <begin position="129"/>
        <end position="150"/>
    </location>
</feature>
<evidence type="ECO:0000313" key="8">
    <source>
        <dbReference type="Proteomes" id="UP000694871"/>
    </source>
</evidence>
<evidence type="ECO:0000256" key="6">
    <source>
        <dbReference type="SAM" id="MobiDB-lite"/>
    </source>
</evidence>
<evidence type="ECO:0000256" key="7">
    <source>
        <dbReference type="SAM" id="Phobius"/>
    </source>
</evidence>
<keyword evidence="5 7" id="KW-0472">Membrane</keyword>
<feature type="region of interest" description="Disordered" evidence="6">
    <location>
        <begin position="1"/>
        <end position="51"/>
    </location>
</feature>
<dbReference type="RefSeq" id="XP_015263661.1">
    <property type="nucleotide sequence ID" value="XM_015408175.1"/>
</dbReference>
<keyword evidence="8" id="KW-1185">Reference proteome</keyword>
<evidence type="ECO:0000256" key="4">
    <source>
        <dbReference type="ARBA" id="ARBA00022989"/>
    </source>
</evidence>
<evidence type="ECO:0000256" key="2">
    <source>
        <dbReference type="ARBA" id="ARBA00006843"/>
    </source>
</evidence>
<comment type="subcellular location">
    <subcellularLocation>
        <location evidence="1">Membrane</location>
    </subcellularLocation>
</comment>
<dbReference type="Proteomes" id="UP000694871">
    <property type="component" value="Unplaced"/>
</dbReference>
<protein>
    <submittedName>
        <fullName evidence="9">Interferon-induced transmembrane protein 3-like</fullName>
    </submittedName>
</protein>